<dbReference type="NCBIfam" id="TIGR00082">
    <property type="entry name" value="rbfA"/>
    <property type="match status" value="1"/>
</dbReference>
<evidence type="ECO:0000313" key="4">
    <source>
        <dbReference type="Proteomes" id="UP000005945"/>
    </source>
</evidence>
<dbReference type="Gene3D" id="3.30.300.20">
    <property type="match status" value="1"/>
</dbReference>
<comment type="subcellular location">
    <subcellularLocation>
        <location evidence="2">Cytoplasm</location>
    </subcellularLocation>
</comment>
<protein>
    <recommendedName>
        <fullName evidence="2">Ribosome-binding factor A</fullName>
    </recommendedName>
</protein>
<dbReference type="GO" id="GO:0005829">
    <property type="term" value="C:cytosol"/>
    <property type="evidence" value="ECO:0007669"/>
    <property type="project" value="TreeGrafter"/>
</dbReference>
<dbReference type="Pfam" id="PF02033">
    <property type="entry name" value="RBFA"/>
    <property type="match status" value="1"/>
</dbReference>
<dbReference type="Proteomes" id="UP000005945">
    <property type="component" value="Unassembled WGS sequence"/>
</dbReference>
<dbReference type="GO" id="GO:0043024">
    <property type="term" value="F:ribosomal small subunit binding"/>
    <property type="evidence" value="ECO:0007669"/>
    <property type="project" value="TreeGrafter"/>
</dbReference>
<sequence>MERAPSSVVLADKCRLAPAGARLWEAAGQNLEKTMSQKNMGRLAQDMKREVIAIIGRLKDPRLEGGLLTVTRLDVTPDLDVAKVYVSVMGRADGPKPAIEALNRAAGHVRTEVSKKMHIRKAPRFIFVEDDGAAYAAHINELLRSLNVNGEEEAQPADTEQTED</sequence>
<comment type="caution">
    <text evidence="3">The sequence shown here is derived from an EMBL/GenBank/DDBJ whole genome shotgun (WGS) entry which is preliminary data.</text>
</comment>
<dbReference type="InterPro" id="IPR000238">
    <property type="entry name" value="RbfA"/>
</dbReference>
<gene>
    <name evidence="2 3" type="primary">rbfA</name>
    <name evidence="3" type="ORF">FAEPRAM212_00746</name>
</gene>
<dbReference type="GO" id="GO:0030490">
    <property type="term" value="P:maturation of SSU-rRNA"/>
    <property type="evidence" value="ECO:0007669"/>
    <property type="project" value="UniProtKB-UniRule"/>
</dbReference>
<dbReference type="InterPro" id="IPR015946">
    <property type="entry name" value="KH_dom-like_a/b"/>
</dbReference>
<evidence type="ECO:0000313" key="3">
    <source>
        <dbReference type="EMBL" id="EDP22502.1"/>
    </source>
</evidence>
<dbReference type="PROSITE" id="PS01319">
    <property type="entry name" value="RBFA"/>
    <property type="match status" value="1"/>
</dbReference>
<keyword evidence="2" id="KW-0963">Cytoplasm</keyword>
<proteinExistence type="inferred from homology"/>
<dbReference type="PANTHER" id="PTHR33515:SF1">
    <property type="entry name" value="RIBOSOME-BINDING FACTOR A, CHLOROPLASTIC-RELATED"/>
    <property type="match status" value="1"/>
</dbReference>
<comment type="subunit">
    <text evidence="2">Monomer. Binds 30S ribosomal subunits, but not 50S ribosomal subunits or 70S ribosomes.</text>
</comment>
<dbReference type="InterPro" id="IPR023799">
    <property type="entry name" value="RbfA_dom_sf"/>
</dbReference>
<dbReference type="AlphaFoldDB" id="A8S8F8"/>
<keyword evidence="1 2" id="KW-0690">Ribosome biogenesis</keyword>
<accession>A8S8F8</accession>
<comment type="function">
    <text evidence="2">One of several proteins that assist in the late maturation steps of the functional core of the 30S ribosomal subunit. Associates with free 30S ribosomal subunits (but not with 30S subunits that are part of 70S ribosomes or polysomes). Required for efficient processing of 16S rRNA. May interact with the 5'-terminal helix region of 16S rRNA.</text>
</comment>
<dbReference type="PANTHER" id="PTHR33515">
    <property type="entry name" value="RIBOSOME-BINDING FACTOR A, CHLOROPLASTIC-RELATED"/>
    <property type="match status" value="1"/>
</dbReference>
<dbReference type="HAMAP" id="MF_00003">
    <property type="entry name" value="RbfA"/>
    <property type="match status" value="1"/>
</dbReference>
<name>A8S8F8_9FIRM</name>
<evidence type="ECO:0000256" key="1">
    <source>
        <dbReference type="ARBA" id="ARBA00022517"/>
    </source>
</evidence>
<reference evidence="3 4" key="1">
    <citation type="submission" date="2007-09" db="EMBL/GenBank/DDBJ databases">
        <title>Draft genome sequence of Faecalibacterium prausnitzii M21/2.</title>
        <authorList>
            <person name="Sudarsanam P."/>
            <person name="Ley R."/>
            <person name="Guruge J."/>
            <person name="Turnbaugh P.J."/>
            <person name="Mahowald M."/>
            <person name="Liep D."/>
            <person name="Gordon J."/>
        </authorList>
    </citation>
    <scope>NUCLEOTIDE SEQUENCE [LARGE SCALE GENOMIC DNA]</scope>
    <source>
        <strain evidence="3 4">M21/2</strain>
    </source>
</reference>
<dbReference type="HOGENOM" id="CLU_089475_6_1_9"/>
<comment type="similarity">
    <text evidence="2">Belongs to the RbfA family.</text>
</comment>
<organism evidence="3 4">
    <name type="scientific">Faecalibacterium prausnitzii M21/2</name>
    <dbReference type="NCBI Taxonomy" id="411485"/>
    <lineage>
        <taxon>Bacteria</taxon>
        <taxon>Bacillati</taxon>
        <taxon>Bacillota</taxon>
        <taxon>Clostridia</taxon>
        <taxon>Eubacteriales</taxon>
        <taxon>Oscillospiraceae</taxon>
        <taxon>Faecalibacterium</taxon>
    </lineage>
</organism>
<dbReference type="InterPro" id="IPR020053">
    <property type="entry name" value="Ribosome-bd_factorA_CS"/>
</dbReference>
<evidence type="ECO:0000256" key="2">
    <source>
        <dbReference type="HAMAP-Rule" id="MF_00003"/>
    </source>
</evidence>
<reference evidence="3 4" key="2">
    <citation type="submission" date="2007-09" db="EMBL/GenBank/DDBJ databases">
        <authorList>
            <person name="Fulton L."/>
            <person name="Clifton S."/>
            <person name="Fulton B."/>
            <person name="Xu J."/>
            <person name="Minx P."/>
            <person name="Pepin K.H."/>
            <person name="Johnson M."/>
            <person name="Thiruvilangam P."/>
            <person name="Bhonagiri V."/>
            <person name="Nash W.E."/>
            <person name="Mardis E.R."/>
            <person name="Wilson R.K."/>
        </authorList>
    </citation>
    <scope>NUCLEOTIDE SEQUENCE [LARGE SCALE GENOMIC DNA]</scope>
    <source>
        <strain evidence="3 4">M21/2</strain>
    </source>
</reference>
<dbReference type="EMBL" id="ABED02000019">
    <property type="protein sequence ID" value="EDP22502.1"/>
    <property type="molecule type" value="Genomic_DNA"/>
</dbReference>
<dbReference type="SUPFAM" id="SSF89919">
    <property type="entry name" value="Ribosome-binding factor A, RbfA"/>
    <property type="match status" value="1"/>
</dbReference>